<gene>
    <name evidence="1" type="ORF">BI308_04495</name>
</gene>
<proteinExistence type="predicted"/>
<dbReference type="EMBL" id="MLAW01000005">
    <property type="protein sequence ID" value="OJJ26641.1"/>
    <property type="molecule type" value="Genomic_DNA"/>
</dbReference>
<evidence type="ECO:0000313" key="2">
    <source>
        <dbReference type="Proteomes" id="UP000183940"/>
    </source>
</evidence>
<organism evidence="1 2">
    <name type="scientific">Roseofilum reptotaenium AO1-A</name>
    <dbReference type="NCBI Taxonomy" id="1925591"/>
    <lineage>
        <taxon>Bacteria</taxon>
        <taxon>Bacillati</taxon>
        <taxon>Cyanobacteriota</taxon>
        <taxon>Cyanophyceae</taxon>
        <taxon>Desertifilales</taxon>
        <taxon>Desertifilaceae</taxon>
        <taxon>Roseofilum</taxon>
    </lineage>
</organism>
<evidence type="ECO:0000313" key="1">
    <source>
        <dbReference type="EMBL" id="OJJ26641.1"/>
    </source>
</evidence>
<protein>
    <submittedName>
        <fullName evidence="1">Uncharacterized protein</fullName>
    </submittedName>
</protein>
<comment type="caution">
    <text evidence="1">The sequence shown here is derived from an EMBL/GenBank/DDBJ whole genome shotgun (WGS) entry which is preliminary data.</text>
</comment>
<dbReference type="AlphaFoldDB" id="A0A1L9QVD0"/>
<name>A0A1L9QVD0_9CYAN</name>
<dbReference type="Proteomes" id="UP000183940">
    <property type="component" value="Unassembled WGS sequence"/>
</dbReference>
<accession>A0A1L9QVD0</accession>
<reference evidence="1" key="1">
    <citation type="submission" date="2016-10" db="EMBL/GenBank/DDBJ databases">
        <title>CRISPR-Cas defence system in Roseofilum reptotaenium: evidence of a bacteriophage-cyanobacterium arms race in the coral black band disease.</title>
        <authorList>
            <person name="Buerger P."/>
            <person name="Wood-Charlson E.M."/>
            <person name="Weynberg K.D."/>
            <person name="Willis B."/>
            <person name="Van Oppen M.J."/>
        </authorList>
    </citation>
    <scope>NUCLEOTIDE SEQUENCE [LARGE SCALE GENOMIC DNA]</scope>
    <source>
        <strain evidence="1">AO1-A</strain>
    </source>
</reference>
<sequence length="172" mass="19937">MSQKRITPITGLSEEDRELLLKIGEGKISKGVRIVAAIAREALNQKLLAGKYGSRNWGQSYGFYWTLNGTPIYDKTSWSREDKKHILRDTPRASHPYLGRYLSKKQLRETGHFTEKVIRSIYPGRFAQDSKGYWWKRTDPQRCFYNNRGQVMATYCGVHGEEDFTDYLMSDG</sequence>
<keyword evidence="2" id="KW-1185">Reference proteome</keyword>